<sequence length="209" mass="23792">MKKLFALTLMVLGLTTLSGCNEQERKKSDVEAIDASIEAFLNRTIYKELTTEILKSIPDHELEQTVYDNIYAIIGEDYENELDNVRKLTKGQQAIFSTWMVEAEVNNGGFNQFYFNSSGQYANMAVDGFETVGAVKFAELMKEANRVYASIEKNLEKFDDGTLESFSASYKENPLNDLDDKFYKLGESESLSGLKARYIRENIDQFITK</sequence>
<feature type="domain" description="DNA mimic protein DMP19 C-terminal" evidence="1">
    <location>
        <begin position="87"/>
        <end position="202"/>
    </location>
</feature>
<protein>
    <submittedName>
        <fullName evidence="2">Uncharacterized protein DUF4375</fullName>
    </submittedName>
</protein>
<reference evidence="2 3" key="1">
    <citation type="submission" date="2018-04" db="EMBL/GenBank/DDBJ databases">
        <title>Genomic Encyclopedia of Type Strains, Phase IV (KMG-IV): sequencing the most valuable type-strain genomes for metagenomic binning, comparative biology and taxonomic classification.</title>
        <authorList>
            <person name="Goeker M."/>
        </authorList>
    </citation>
    <scope>NUCLEOTIDE SEQUENCE [LARGE SCALE GENOMIC DNA]</scope>
    <source>
        <strain evidence="2 3">DSM 100231</strain>
    </source>
</reference>
<evidence type="ECO:0000313" key="3">
    <source>
        <dbReference type="Proteomes" id="UP000245466"/>
    </source>
</evidence>
<name>A0A2U1ATA2_9BACT</name>
<evidence type="ECO:0000313" key="2">
    <source>
        <dbReference type="EMBL" id="PVY39630.1"/>
    </source>
</evidence>
<dbReference type="OrthoDB" id="6334863at2"/>
<dbReference type="EMBL" id="QEKI01000010">
    <property type="protein sequence ID" value="PVY39630.1"/>
    <property type="molecule type" value="Genomic_DNA"/>
</dbReference>
<dbReference type="InterPro" id="IPR025402">
    <property type="entry name" value="DMP19_C"/>
</dbReference>
<dbReference type="Proteomes" id="UP000245466">
    <property type="component" value="Unassembled WGS sequence"/>
</dbReference>
<comment type="caution">
    <text evidence="2">The sequence shown here is derived from an EMBL/GenBank/DDBJ whole genome shotgun (WGS) entry which is preliminary data.</text>
</comment>
<dbReference type="RefSeq" id="WP_116544158.1">
    <property type="nucleotide sequence ID" value="NZ_QEKI01000010.1"/>
</dbReference>
<evidence type="ECO:0000259" key="1">
    <source>
        <dbReference type="Pfam" id="PF14300"/>
    </source>
</evidence>
<proteinExistence type="predicted"/>
<dbReference type="PROSITE" id="PS51257">
    <property type="entry name" value="PROKAR_LIPOPROTEIN"/>
    <property type="match status" value="1"/>
</dbReference>
<organism evidence="2 3">
    <name type="scientific">Pontibacter virosus</name>
    <dbReference type="NCBI Taxonomy" id="1765052"/>
    <lineage>
        <taxon>Bacteria</taxon>
        <taxon>Pseudomonadati</taxon>
        <taxon>Bacteroidota</taxon>
        <taxon>Cytophagia</taxon>
        <taxon>Cytophagales</taxon>
        <taxon>Hymenobacteraceae</taxon>
        <taxon>Pontibacter</taxon>
    </lineage>
</organism>
<dbReference type="Gene3D" id="1.20.1420.60">
    <property type="match status" value="1"/>
</dbReference>
<dbReference type="Pfam" id="PF14300">
    <property type="entry name" value="DMP19"/>
    <property type="match status" value="1"/>
</dbReference>
<dbReference type="AlphaFoldDB" id="A0A2U1ATA2"/>
<gene>
    <name evidence="2" type="ORF">C8E01_11019</name>
</gene>
<keyword evidence="3" id="KW-1185">Reference proteome</keyword>
<accession>A0A2U1ATA2</accession>